<evidence type="ECO:0000256" key="4">
    <source>
        <dbReference type="SAM" id="SignalP"/>
    </source>
</evidence>
<feature type="chain" id="PRO_5013269650" evidence="4">
    <location>
        <begin position="29"/>
        <end position="662"/>
    </location>
</feature>
<sequence>MKEINRVRAVSLSIIAASLSAAFAPAFAEDDTITRLIRPESSVSLGLGYLTEDAARFGQYSGMPDLGLYAIADINLVRREDESGRWLLLNGRNLGLDNRSLRFEHGVQGSWKYFLEYDQTPRFSQYDVRTGVQGLGHDTLDVFGPASRARDVRFKTSREAFSAGGQYVLAPGWSVQVKAKQDTKEGRRLFGVYPGNLNVAFLGEPIDHTMQQLDVVLAYAGKDLQLSAGYYGSFFENGNSSIRLTDIANPSRIALPPDNHAHQFYLTGGYSFTPTTRANFKLARSFAYQQDAFVVRADPGNRDLDGKVETTLAQIGLSARPLSALTIVADWRHENRDDQTTARRYFSTTESRTFSGVNETRDFEVNTGKLEARYMLPAGFKVTAGLDYDEKKRDVYAARLVTTRKRTEETAYRVELSRSLSATLNGSLAFIQSERSGSHLVKETATGAAATYFAVPYHLADRDREKVRARLDWAPTETLTFQLTADAFDDDFKDGGYGVDKGRGTFWSLDGAYAFSADWSTHAWASREYARQVNAARSSADWQANLKSLTEAFGVGLRGAVGEKWKLGGDLSYSHNLSGYGLSGSPVTAGIADVKYTVTALELFAEYALKKDVTLRFDAVHNQWSTNDWAWARAFYVDGTVVSQDETQETTFVGASMRYKWR</sequence>
<dbReference type="GO" id="GO:0009279">
    <property type="term" value="C:cell outer membrane"/>
    <property type="evidence" value="ECO:0007669"/>
    <property type="project" value="UniProtKB-SubCell"/>
</dbReference>
<feature type="signal peptide" evidence="4">
    <location>
        <begin position="1"/>
        <end position="28"/>
    </location>
</feature>
<dbReference type="RefSeq" id="WP_170879107.1">
    <property type="nucleotide sequence ID" value="NZ_FTMD01000008.1"/>
</dbReference>
<dbReference type="Pfam" id="PF11854">
    <property type="entry name" value="MtrB_PioB"/>
    <property type="match status" value="1"/>
</dbReference>
<evidence type="ECO:0000256" key="2">
    <source>
        <dbReference type="ARBA" id="ARBA00023136"/>
    </source>
</evidence>
<dbReference type="STRING" id="34027.SAMN05421829_108233"/>
<dbReference type="AlphaFoldDB" id="A0A1N6X866"/>
<dbReference type="Gene3D" id="2.40.170.20">
    <property type="entry name" value="TonB-dependent receptor, beta-barrel domain"/>
    <property type="match status" value="1"/>
</dbReference>
<evidence type="ECO:0000313" key="6">
    <source>
        <dbReference type="Proteomes" id="UP000186819"/>
    </source>
</evidence>
<name>A0A1N6X866_9RHOO</name>
<dbReference type="InterPro" id="IPR020016">
    <property type="entry name" value="Decahaem-assoc_OM_MtrB/PioB"/>
</dbReference>
<dbReference type="InterPro" id="IPR036942">
    <property type="entry name" value="Beta-barrel_TonB_sf"/>
</dbReference>
<evidence type="ECO:0000256" key="1">
    <source>
        <dbReference type="ARBA" id="ARBA00004442"/>
    </source>
</evidence>
<reference evidence="6" key="1">
    <citation type="submission" date="2017-01" db="EMBL/GenBank/DDBJ databases">
        <authorList>
            <person name="Varghese N."/>
            <person name="Submissions S."/>
        </authorList>
    </citation>
    <scope>NUCLEOTIDE SEQUENCE [LARGE SCALE GENOMIC DNA]</scope>
    <source>
        <strain evidence="6">ATCC 51758</strain>
    </source>
</reference>
<keyword evidence="3" id="KW-0998">Cell outer membrane</keyword>
<dbReference type="EMBL" id="FTMD01000008">
    <property type="protein sequence ID" value="SIQ98545.1"/>
    <property type="molecule type" value="Genomic_DNA"/>
</dbReference>
<evidence type="ECO:0000313" key="5">
    <source>
        <dbReference type="EMBL" id="SIQ98545.1"/>
    </source>
</evidence>
<keyword evidence="2" id="KW-0472">Membrane</keyword>
<organism evidence="5 6">
    <name type="scientific">Aromatoleum tolulyticum</name>
    <dbReference type="NCBI Taxonomy" id="34027"/>
    <lineage>
        <taxon>Bacteria</taxon>
        <taxon>Pseudomonadati</taxon>
        <taxon>Pseudomonadota</taxon>
        <taxon>Betaproteobacteria</taxon>
        <taxon>Rhodocyclales</taxon>
        <taxon>Rhodocyclaceae</taxon>
        <taxon>Aromatoleum</taxon>
    </lineage>
</organism>
<dbReference type="Proteomes" id="UP000186819">
    <property type="component" value="Unassembled WGS sequence"/>
</dbReference>
<protein>
    <submittedName>
        <fullName evidence="5">Decaheme-associated outer membrane protein, MtrB/PioB family</fullName>
    </submittedName>
</protein>
<keyword evidence="4" id="KW-0732">Signal</keyword>
<accession>A0A1N6X866</accession>
<keyword evidence="6" id="KW-1185">Reference proteome</keyword>
<proteinExistence type="predicted"/>
<dbReference type="SUPFAM" id="SSF56935">
    <property type="entry name" value="Porins"/>
    <property type="match status" value="2"/>
</dbReference>
<gene>
    <name evidence="5" type="ORF">SAMN05421829_108233</name>
</gene>
<evidence type="ECO:0000256" key="3">
    <source>
        <dbReference type="ARBA" id="ARBA00023237"/>
    </source>
</evidence>
<comment type="subcellular location">
    <subcellularLocation>
        <location evidence="1">Cell outer membrane</location>
    </subcellularLocation>
</comment>
<dbReference type="NCBIfam" id="TIGR03509">
    <property type="entry name" value="OMP_MtrB_PioB"/>
    <property type="match status" value="1"/>
</dbReference>